<evidence type="ECO:0000256" key="1">
    <source>
        <dbReference type="SAM" id="Coils"/>
    </source>
</evidence>
<name>A0A5M6D3D2_9BACT</name>
<accession>A0A5M6D3D2</accession>
<gene>
    <name evidence="2" type="ORF">FYK55_16705</name>
</gene>
<feature type="coiled-coil region" evidence="1">
    <location>
        <begin position="679"/>
        <end position="706"/>
    </location>
</feature>
<dbReference type="AlphaFoldDB" id="A0A5M6D3D2"/>
<dbReference type="Gene3D" id="2.60.120.380">
    <property type="match status" value="1"/>
</dbReference>
<dbReference type="Proteomes" id="UP000324479">
    <property type="component" value="Unassembled WGS sequence"/>
</dbReference>
<evidence type="ECO:0000313" key="3">
    <source>
        <dbReference type="Proteomes" id="UP000324479"/>
    </source>
</evidence>
<keyword evidence="3" id="KW-1185">Reference proteome</keyword>
<protein>
    <submittedName>
        <fullName evidence="2">Uncharacterized protein</fullName>
    </submittedName>
</protein>
<dbReference type="RefSeq" id="WP_150077577.1">
    <property type="nucleotide sequence ID" value="NZ_VWOX01000009.1"/>
</dbReference>
<organism evidence="2 3">
    <name type="scientific">Roseiconus nitratireducens</name>
    <dbReference type="NCBI Taxonomy" id="2605748"/>
    <lineage>
        <taxon>Bacteria</taxon>
        <taxon>Pseudomonadati</taxon>
        <taxon>Planctomycetota</taxon>
        <taxon>Planctomycetia</taxon>
        <taxon>Pirellulales</taxon>
        <taxon>Pirellulaceae</taxon>
        <taxon>Roseiconus</taxon>
    </lineage>
</organism>
<evidence type="ECO:0000313" key="2">
    <source>
        <dbReference type="EMBL" id="KAA5541843.1"/>
    </source>
</evidence>
<keyword evidence="1" id="KW-0175">Coiled coil</keyword>
<proteinExistence type="predicted"/>
<dbReference type="EMBL" id="VWOX01000009">
    <property type="protein sequence ID" value="KAA5541843.1"/>
    <property type="molecule type" value="Genomic_DNA"/>
</dbReference>
<sequence>MSQRLLGVACLVLIGAGMSPAQFLPIELRAVSRSGAQVGSTVEMRVVAGDRLDEVNQLLFSHPGISAEVKTGEKLPLSESPEVEYGSFRVQVAEEVPPGRYEVRAVGRHGVSNARAFLVSERPTAEVAASHDPRQPTPLARDTWATASTSPEALDYYAVELTRGKSVRVDLLAQRLDSKMLGYLKLYDPQHRLVAVSRGADGFDPILEYLPETSGIHVLAVHDVLYHGGPEHLYQLLVRDLPAEELVLADLGKDARTLPRVWTPESITAESEGGIDEPADPAAQVQTLSVPHEGTYWFAPKHGENLFEFPAEANQVVAIDVISHRLGEPTDGRLTVQKVERLAVDPSSSDPDSSSAATYHDLATVDDLQAVGDAAVRLRTSDPGLTFTAPASATYRLVLQDLDVGETLRQRQWYRLRLTEPNPGFDLVAYRSYPHRDASQSKPFGTKLFRGGAETIQVFVLRRDGWAGAVEVVAEGLPDGVQCAPIVIAKNQNQACLTLVAAEDAGAARADIRVVGTSVDDSHTSLAVPVCIVHARGAGRDFVRSRITSSLPVFVSADDLSPISLHLSAEATPKVKQGETLKLPVTVTRREGGQAVCLLRPRDLPPGVSAAEFSVAADKTDATVELKVAAGAAVGHYSIWMQGETKVKIQPNPQRLARAQAYRQELQELQDDPNSTQPKEALQAAVARADQEIEAAKNAAKEQEITAFVPTNVVTFEVTGAAEGS</sequence>
<comment type="caution">
    <text evidence="2">The sequence shown here is derived from an EMBL/GenBank/DDBJ whole genome shotgun (WGS) entry which is preliminary data.</text>
</comment>
<reference evidence="2 3" key="1">
    <citation type="submission" date="2019-08" db="EMBL/GenBank/DDBJ databases">
        <authorList>
            <person name="Dhanesh K."/>
            <person name="Kumar G."/>
            <person name="Sasikala C."/>
            <person name="Venkata Ramana C."/>
        </authorList>
    </citation>
    <scope>NUCLEOTIDE SEQUENCE [LARGE SCALE GENOMIC DNA]</scope>
    <source>
        <strain evidence="2 3">JC645</strain>
    </source>
</reference>